<evidence type="ECO:0000313" key="6">
    <source>
        <dbReference type="Proteomes" id="UP000272778"/>
    </source>
</evidence>
<dbReference type="InterPro" id="IPR017900">
    <property type="entry name" value="4Fe4S_Fe_S_CS"/>
</dbReference>
<sequence>MALMILDICSRCDACLSECPNEAITAGRPYTIDPSRCSECVGFFDTPQCQDMCPVMGCIVPDPHHPRVAA</sequence>
<keyword evidence="1" id="KW-0479">Metal-binding</keyword>
<evidence type="ECO:0000313" key="5">
    <source>
        <dbReference type="EMBL" id="RQH04883.1"/>
    </source>
</evidence>
<name>A0A3N6NW86_9BURK</name>
<keyword evidence="3" id="KW-0411">Iron-sulfur</keyword>
<dbReference type="OrthoDB" id="9803397at2"/>
<dbReference type="GO" id="GO:0046872">
    <property type="term" value="F:metal ion binding"/>
    <property type="evidence" value="ECO:0007669"/>
    <property type="project" value="UniProtKB-KW"/>
</dbReference>
<dbReference type="PROSITE" id="PS51379">
    <property type="entry name" value="4FE4S_FER_2"/>
    <property type="match status" value="1"/>
</dbReference>
<feature type="domain" description="4Fe-4S ferredoxin-type" evidence="4">
    <location>
        <begin position="1"/>
        <end position="29"/>
    </location>
</feature>
<reference evidence="5 6" key="1">
    <citation type="submission" date="2018-11" db="EMBL/GenBank/DDBJ databases">
        <title>Paraburkholderia sp. DHOA04, isolated from soil.</title>
        <authorList>
            <person name="Gao Z.-H."/>
            <person name="Qiu L.-H."/>
            <person name="Fu J.-C."/>
        </authorList>
    </citation>
    <scope>NUCLEOTIDE SEQUENCE [LARGE SCALE GENOMIC DNA]</scope>
    <source>
        <strain evidence="5 6">DHOA04</strain>
    </source>
</reference>
<dbReference type="AlphaFoldDB" id="A0A3N6NW86"/>
<organism evidence="5 6">
    <name type="scientific">Paraburkholderia dinghuensis</name>
    <dbReference type="NCBI Taxonomy" id="2305225"/>
    <lineage>
        <taxon>Bacteria</taxon>
        <taxon>Pseudomonadati</taxon>
        <taxon>Pseudomonadota</taxon>
        <taxon>Betaproteobacteria</taxon>
        <taxon>Burkholderiales</taxon>
        <taxon>Burkholderiaceae</taxon>
        <taxon>Paraburkholderia</taxon>
    </lineage>
</organism>
<proteinExistence type="predicted"/>
<protein>
    <submittedName>
        <fullName evidence="5">YfhL family 4Fe-4S dicluster ferredoxin</fullName>
    </submittedName>
</protein>
<dbReference type="NCBIfam" id="NF033683">
    <property type="entry name" value="di_4Fe-4S_YfhL"/>
    <property type="match status" value="1"/>
</dbReference>
<dbReference type="InterPro" id="IPR047927">
    <property type="entry name" value="YfhL-like"/>
</dbReference>
<dbReference type="PROSITE" id="PS00198">
    <property type="entry name" value="4FE4S_FER_1"/>
    <property type="match status" value="1"/>
</dbReference>
<accession>A0A3N6NW86</accession>
<comment type="caution">
    <text evidence="5">The sequence shown here is derived from an EMBL/GenBank/DDBJ whole genome shotgun (WGS) entry which is preliminary data.</text>
</comment>
<dbReference type="GO" id="GO:0051536">
    <property type="term" value="F:iron-sulfur cluster binding"/>
    <property type="evidence" value="ECO:0007669"/>
    <property type="project" value="UniProtKB-KW"/>
</dbReference>
<keyword evidence="6" id="KW-1185">Reference proteome</keyword>
<dbReference type="EMBL" id="RQIS01000011">
    <property type="protein sequence ID" value="RQH04883.1"/>
    <property type="molecule type" value="Genomic_DNA"/>
</dbReference>
<dbReference type="SUPFAM" id="SSF54862">
    <property type="entry name" value="4Fe-4S ferredoxins"/>
    <property type="match status" value="1"/>
</dbReference>
<dbReference type="Gene3D" id="3.30.70.20">
    <property type="match status" value="1"/>
</dbReference>
<evidence type="ECO:0000256" key="1">
    <source>
        <dbReference type="ARBA" id="ARBA00022723"/>
    </source>
</evidence>
<dbReference type="Pfam" id="PF00037">
    <property type="entry name" value="Fer4"/>
    <property type="match status" value="1"/>
</dbReference>
<dbReference type="Proteomes" id="UP000272778">
    <property type="component" value="Unassembled WGS sequence"/>
</dbReference>
<evidence type="ECO:0000256" key="2">
    <source>
        <dbReference type="ARBA" id="ARBA00023004"/>
    </source>
</evidence>
<dbReference type="InterPro" id="IPR017896">
    <property type="entry name" value="4Fe4S_Fe-S-bd"/>
</dbReference>
<dbReference type="RefSeq" id="WP_124152019.1">
    <property type="nucleotide sequence ID" value="NZ_RQIS01000011.1"/>
</dbReference>
<gene>
    <name evidence="5" type="ORF">D1Y85_15795</name>
</gene>
<evidence type="ECO:0000256" key="3">
    <source>
        <dbReference type="ARBA" id="ARBA00023014"/>
    </source>
</evidence>
<keyword evidence="2" id="KW-0408">Iron</keyword>
<evidence type="ECO:0000259" key="4">
    <source>
        <dbReference type="PROSITE" id="PS51379"/>
    </source>
</evidence>